<evidence type="ECO:0000256" key="7">
    <source>
        <dbReference type="ARBA" id="ARBA00023136"/>
    </source>
</evidence>
<feature type="compositionally biased region" description="Gly residues" evidence="8">
    <location>
        <begin position="1"/>
        <end position="23"/>
    </location>
</feature>
<evidence type="ECO:0000256" key="8">
    <source>
        <dbReference type="SAM" id="MobiDB-lite"/>
    </source>
</evidence>
<feature type="domain" description="Glycosyltransferase RgtA/B/C/D-like" evidence="10">
    <location>
        <begin position="118"/>
        <end position="243"/>
    </location>
</feature>
<dbReference type="InterPro" id="IPR050297">
    <property type="entry name" value="LipidA_mod_glycosyltrf_83"/>
</dbReference>
<dbReference type="GO" id="GO:0009103">
    <property type="term" value="P:lipopolysaccharide biosynthetic process"/>
    <property type="evidence" value="ECO:0007669"/>
    <property type="project" value="UniProtKB-ARBA"/>
</dbReference>
<comment type="subcellular location">
    <subcellularLocation>
        <location evidence="1">Cell membrane</location>
        <topology evidence="1">Multi-pass membrane protein</topology>
    </subcellularLocation>
</comment>
<keyword evidence="7 9" id="KW-0472">Membrane</keyword>
<dbReference type="Pfam" id="PF13231">
    <property type="entry name" value="PMT_2"/>
    <property type="match status" value="1"/>
</dbReference>
<feature type="compositionally biased region" description="Basic and acidic residues" evidence="8">
    <location>
        <begin position="24"/>
        <end position="35"/>
    </location>
</feature>
<protein>
    <recommendedName>
        <fullName evidence="10">Glycosyltransferase RgtA/B/C/D-like domain-containing protein</fullName>
    </recommendedName>
</protein>
<evidence type="ECO:0000256" key="6">
    <source>
        <dbReference type="ARBA" id="ARBA00022989"/>
    </source>
</evidence>
<evidence type="ECO:0000256" key="5">
    <source>
        <dbReference type="ARBA" id="ARBA00022692"/>
    </source>
</evidence>
<dbReference type="GO" id="GO:0005886">
    <property type="term" value="C:plasma membrane"/>
    <property type="evidence" value="ECO:0007669"/>
    <property type="project" value="UniProtKB-SubCell"/>
</dbReference>
<dbReference type="RefSeq" id="WP_129344934.1">
    <property type="nucleotide sequence ID" value="NZ_CP012670.1"/>
</dbReference>
<name>A0A4P2PUF7_SORCE</name>
<dbReference type="OrthoDB" id="5490910at2"/>
<evidence type="ECO:0000313" key="12">
    <source>
        <dbReference type="Proteomes" id="UP000295781"/>
    </source>
</evidence>
<sequence>MAEAGRGGGGARDGGGAAQGGGETARDGGAARDGGRTAQGGGETARDGGDLLFSALAFLLALLPRLYVAIAWAREPVWDGHYYDFGARRIAAGLGYSDDLIVGGQPVWHPWCHYPVGYSGFLGLVYRLFGTGPHVATIANAVVGALLVVVVHRLARYATTPARARVAALLAALSPGLIVYAALLMTEPLAALGLVTAPWLLARDAARGRLVRGAVLAGAALGLTALVRPQSLLCAPAFALLALRAPGAAAGAGARAATGVGVRAATGAGARAGLAAWKRAAQVVVLSSAAALAVVAPWTIRNCRVMDGCALVSTNGGWNLAIGAFPRATGRFETLRAGDGCPIARGQVAQDRCWMAAGLAWIKADPVRWLGLIPKKLSYTFDHESFPIGYLGEANPAAWPDEQRALGRRVLTASHLGLLSVAALGVVAWPPRRPRRALVAQLGALAAVLGLIAWGVLGDEHVFWPLAVAIPLLAALPLPGRPANGGVVGYLAFAVASVVLTHAVFFGEDRYHMVVTPALCILAACALRPGGAESAAGRADAPGRADTREA</sequence>
<keyword evidence="3" id="KW-0328">Glycosyltransferase</keyword>
<feature type="transmembrane region" description="Helical" evidence="9">
    <location>
        <begin position="487"/>
        <end position="505"/>
    </location>
</feature>
<proteinExistence type="predicted"/>
<accession>A0A4P2PUF7</accession>
<dbReference type="Proteomes" id="UP000295781">
    <property type="component" value="Chromosome"/>
</dbReference>
<evidence type="ECO:0000256" key="9">
    <source>
        <dbReference type="SAM" id="Phobius"/>
    </source>
</evidence>
<feature type="transmembrane region" description="Helical" evidence="9">
    <location>
        <begin position="51"/>
        <end position="73"/>
    </location>
</feature>
<dbReference type="GO" id="GO:0016763">
    <property type="term" value="F:pentosyltransferase activity"/>
    <property type="evidence" value="ECO:0007669"/>
    <property type="project" value="TreeGrafter"/>
</dbReference>
<dbReference type="PANTHER" id="PTHR33908:SF11">
    <property type="entry name" value="MEMBRANE PROTEIN"/>
    <property type="match status" value="1"/>
</dbReference>
<keyword evidence="5 9" id="KW-0812">Transmembrane</keyword>
<keyword evidence="6 9" id="KW-1133">Transmembrane helix</keyword>
<feature type="transmembrane region" description="Helical" evidence="9">
    <location>
        <begin position="135"/>
        <end position="155"/>
    </location>
</feature>
<feature type="transmembrane region" description="Helical" evidence="9">
    <location>
        <begin position="410"/>
        <end position="430"/>
    </location>
</feature>
<evidence type="ECO:0000256" key="2">
    <source>
        <dbReference type="ARBA" id="ARBA00022475"/>
    </source>
</evidence>
<feature type="transmembrane region" description="Helical" evidence="9">
    <location>
        <begin position="462"/>
        <end position="480"/>
    </location>
</feature>
<dbReference type="PANTHER" id="PTHR33908">
    <property type="entry name" value="MANNOSYLTRANSFERASE YKCB-RELATED"/>
    <property type="match status" value="1"/>
</dbReference>
<gene>
    <name evidence="11" type="ORF">SOCEGT47_004990</name>
</gene>
<evidence type="ECO:0000259" key="10">
    <source>
        <dbReference type="Pfam" id="PF13231"/>
    </source>
</evidence>
<dbReference type="AlphaFoldDB" id="A0A4P2PUF7"/>
<evidence type="ECO:0000256" key="4">
    <source>
        <dbReference type="ARBA" id="ARBA00022679"/>
    </source>
</evidence>
<reference evidence="11 12" key="1">
    <citation type="submission" date="2015-09" db="EMBL/GenBank/DDBJ databases">
        <title>Sorangium comparison.</title>
        <authorList>
            <person name="Zaburannyi N."/>
            <person name="Bunk B."/>
            <person name="Overmann J."/>
            <person name="Mueller R."/>
        </authorList>
    </citation>
    <scope>NUCLEOTIDE SEQUENCE [LARGE SCALE GENOMIC DNA]</scope>
    <source>
        <strain evidence="11 12">So ceGT47</strain>
    </source>
</reference>
<evidence type="ECO:0000313" key="11">
    <source>
        <dbReference type="EMBL" id="AUX20036.1"/>
    </source>
</evidence>
<feature type="transmembrane region" description="Helical" evidence="9">
    <location>
        <begin position="167"/>
        <end position="190"/>
    </location>
</feature>
<dbReference type="InterPro" id="IPR038731">
    <property type="entry name" value="RgtA/B/C-like"/>
</dbReference>
<keyword evidence="4" id="KW-0808">Transferase</keyword>
<organism evidence="11 12">
    <name type="scientific">Sorangium cellulosum</name>
    <name type="common">Polyangium cellulosum</name>
    <dbReference type="NCBI Taxonomy" id="56"/>
    <lineage>
        <taxon>Bacteria</taxon>
        <taxon>Pseudomonadati</taxon>
        <taxon>Myxococcota</taxon>
        <taxon>Polyangia</taxon>
        <taxon>Polyangiales</taxon>
        <taxon>Polyangiaceae</taxon>
        <taxon>Sorangium</taxon>
    </lineage>
</organism>
<evidence type="ECO:0000256" key="3">
    <source>
        <dbReference type="ARBA" id="ARBA00022676"/>
    </source>
</evidence>
<dbReference type="EMBL" id="CP012670">
    <property type="protein sequence ID" value="AUX20036.1"/>
    <property type="molecule type" value="Genomic_DNA"/>
</dbReference>
<feature type="transmembrane region" description="Helical" evidence="9">
    <location>
        <begin position="437"/>
        <end position="456"/>
    </location>
</feature>
<evidence type="ECO:0000256" key="1">
    <source>
        <dbReference type="ARBA" id="ARBA00004651"/>
    </source>
</evidence>
<feature type="region of interest" description="Disordered" evidence="8">
    <location>
        <begin position="1"/>
        <end position="44"/>
    </location>
</feature>
<keyword evidence="2" id="KW-1003">Cell membrane</keyword>